<keyword evidence="1" id="KW-0812">Transmembrane</keyword>
<dbReference type="OrthoDB" id="3847396at2"/>
<feature type="transmembrane region" description="Helical" evidence="1">
    <location>
        <begin position="113"/>
        <end position="132"/>
    </location>
</feature>
<dbReference type="EMBL" id="RJJQ01000002">
    <property type="protein sequence ID" value="RNI24826.1"/>
    <property type="molecule type" value="Genomic_DNA"/>
</dbReference>
<evidence type="ECO:0000256" key="1">
    <source>
        <dbReference type="SAM" id="Phobius"/>
    </source>
</evidence>
<reference evidence="2 3" key="1">
    <citation type="submission" date="2018-11" db="EMBL/GenBank/DDBJ databases">
        <title>Draft genome of Simplicispira Flexivirga sp. BO-16.</title>
        <authorList>
            <person name="Im W.T."/>
        </authorList>
    </citation>
    <scope>NUCLEOTIDE SEQUENCE [LARGE SCALE GENOMIC DNA]</scope>
    <source>
        <strain evidence="2 3">BO-16</strain>
    </source>
</reference>
<comment type="caution">
    <text evidence="2">The sequence shown here is derived from an EMBL/GenBank/DDBJ whole genome shotgun (WGS) entry which is preliminary data.</text>
</comment>
<organism evidence="2 3">
    <name type="scientific">Flexivirga caeni</name>
    <dbReference type="NCBI Taxonomy" id="2294115"/>
    <lineage>
        <taxon>Bacteria</taxon>
        <taxon>Bacillati</taxon>
        <taxon>Actinomycetota</taxon>
        <taxon>Actinomycetes</taxon>
        <taxon>Micrococcales</taxon>
        <taxon>Dermacoccaceae</taxon>
        <taxon>Flexivirga</taxon>
    </lineage>
</organism>
<evidence type="ECO:0008006" key="4">
    <source>
        <dbReference type="Google" id="ProtNLM"/>
    </source>
</evidence>
<dbReference type="AlphaFoldDB" id="A0A3M9MH35"/>
<feature type="transmembrane region" description="Helical" evidence="1">
    <location>
        <begin position="337"/>
        <end position="353"/>
    </location>
</feature>
<feature type="transmembrane region" description="Helical" evidence="1">
    <location>
        <begin position="190"/>
        <end position="207"/>
    </location>
</feature>
<evidence type="ECO:0000313" key="3">
    <source>
        <dbReference type="Proteomes" id="UP000271678"/>
    </source>
</evidence>
<dbReference type="RefSeq" id="WP_123270116.1">
    <property type="nucleotide sequence ID" value="NZ_RJJQ01000002.1"/>
</dbReference>
<feature type="transmembrane region" description="Helical" evidence="1">
    <location>
        <begin position="306"/>
        <end position="325"/>
    </location>
</feature>
<sequence>MARVWFVLTTWATLWSLLQVPGGMYSWHYFATGAGALSRLGSAGGGLHVYAVHPELQMGPLALLSAITITAAGGSASAALGALVMTALGLMSIWLLVAAAGSVRGQPPSPRSTLLVGLPLMPVWAVLSVHYGHLDDALAMSLTTAALCALIRDRPWLATMLVAAAGAAKPWALPFALILLAHPVNRARRVSAFVALSALAWMPFLLADPSTLQRLGSFVITNAPDSALRALGIQAATTPPWDRAAQLCFAAAFALWCVRIGRPVAVPAIALAVRLLLDPGTYPYYTASLLLAVTCVDLLQRWYRSVPWLTLSVATWFIFSITVATELPAAVVGTSRAIFLAGLIAYLTMYGAGRNEFPWGAHRTRHRQPVET</sequence>
<keyword evidence="1" id="KW-0472">Membrane</keyword>
<dbReference type="Proteomes" id="UP000271678">
    <property type="component" value="Unassembled WGS sequence"/>
</dbReference>
<feature type="transmembrane region" description="Helical" evidence="1">
    <location>
        <begin position="282"/>
        <end position="299"/>
    </location>
</feature>
<keyword evidence="1" id="KW-1133">Transmembrane helix</keyword>
<gene>
    <name evidence="2" type="ORF">EFY87_03805</name>
</gene>
<keyword evidence="3" id="KW-1185">Reference proteome</keyword>
<protein>
    <recommendedName>
        <fullName evidence="4">DUF2029 domain-containing protein</fullName>
    </recommendedName>
</protein>
<evidence type="ECO:0000313" key="2">
    <source>
        <dbReference type="EMBL" id="RNI24826.1"/>
    </source>
</evidence>
<accession>A0A3M9MH35</accession>
<feature type="transmembrane region" description="Helical" evidence="1">
    <location>
        <begin position="156"/>
        <end position="178"/>
    </location>
</feature>
<name>A0A3M9MH35_9MICO</name>
<proteinExistence type="predicted"/>
<feature type="transmembrane region" description="Helical" evidence="1">
    <location>
        <begin position="82"/>
        <end position="101"/>
    </location>
</feature>